<evidence type="ECO:0000256" key="5">
    <source>
        <dbReference type="ARBA" id="ARBA00022695"/>
    </source>
</evidence>
<dbReference type="Pfam" id="PF02457">
    <property type="entry name" value="DAC"/>
    <property type="match status" value="1"/>
</dbReference>
<keyword evidence="4 10" id="KW-0812">Transmembrane</keyword>
<dbReference type="InterPro" id="IPR034701">
    <property type="entry name" value="CdaA"/>
</dbReference>
<dbReference type="PANTHER" id="PTHR34185">
    <property type="entry name" value="DIADENYLATE CYCLASE"/>
    <property type="match status" value="1"/>
</dbReference>
<dbReference type="GO" id="GO:0004016">
    <property type="term" value="F:adenylate cyclase activity"/>
    <property type="evidence" value="ECO:0007669"/>
    <property type="project" value="UniProtKB-UniRule"/>
</dbReference>
<dbReference type="RefSeq" id="WP_111897562.1">
    <property type="nucleotide sequence ID" value="NZ_CP033459.1"/>
</dbReference>
<evidence type="ECO:0000313" key="12">
    <source>
        <dbReference type="EMBL" id="QFQ13332.1"/>
    </source>
</evidence>
<evidence type="ECO:0000313" key="13">
    <source>
        <dbReference type="Proteomes" id="UP000249375"/>
    </source>
</evidence>
<gene>
    <name evidence="10" type="primary">dacA</name>
    <name evidence="12" type="ORF">C7Y71_010095</name>
</gene>
<evidence type="ECO:0000256" key="6">
    <source>
        <dbReference type="ARBA" id="ARBA00022741"/>
    </source>
</evidence>
<protein>
    <recommendedName>
        <fullName evidence="10">Diadenylate cyclase</fullName>
        <shortName evidence="10">DAC</shortName>
        <ecNumber evidence="10">2.7.7.85</ecNumber>
    </recommendedName>
    <alternativeName>
        <fullName evidence="10">Cyclic-di-AMP synthase</fullName>
        <shortName evidence="10">c-di-AMP synthase</shortName>
    </alternativeName>
</protein>
<evidence type="ECO:0000256" key="8">
    <source>
        <dbReference type="ARBA" id="ARBA00022989"/>
    </source>
</evidence>
<comment type="function">
    <text evidence="10">Catalyzes the condensation of 2 ATP molecules into cyclic di-AMP (c-di-AMP), a second messenger used to regulate differing processes in different bacteria.</text>
</comment>
<dbReference type="InterPro" id="IPR003390">
    <property type="entry name" value="DNA_integrity_scan_DisA_N"/>
</dbReference>
<evidence type="ECO:0000256" key="2">
    <source>
        <dbReference type="ARBA" id="ARBA00022475"/>
    </source>
</evidence>
<dbReference type="EC" id="2.7.7.85" evidence="10"/>
<dbReference type="GO" id="GO:0006171">
    <property type="term" value="P:cAMP biosynthetic process"/>
    <property type="evidence" value="ECO:0007669"/>
    <property type="project" value="InterPro"/>
</dbReference>
<feature type="domain" description="DAC" evidence="11">
    <location>
        <begin position="77"/>
        <end position="242"/>
    </location>
</feature>
<keyword evidence="13" id="KW-1185">Reference proteome</keyword>
<dbReference type="NCBIfam" id="TIGR00159">
    <property type="entry name" value="diadenylate cyclase CdaA"/>
    <property type="match status" value="1"/>
</dbReference>
<dbReference type="GO" id="GO:0106408">
    <property type="term" value="F:diadenylate cyclase activity"/>
    <property type="evidence" value="ECO:0007669"/>
    <property type="project" value="UniProtKB-EC"/>
</dbReference>
<evidence type="ECO:0000256" key="3">
    <source>
        <dbReference type="ARBA" id="ARBA00022679"/>
    </source>
</evidence>
<dbReference type="Proteomes" id="UP000249375">
    <property type="component" value="Chromosome"/>
</dbReference>
<keyword evidence="6 10" id="KW-0547">Nucleotide-binding</keyword>
<dbReference type="InterPro" id="IPR050338">
    <property type="entry name" value="DisA"/>
</dbReference>
<dbReference type="InterPro" id="IPR036888">
    <property type="entry name" value="DNA_integrity_DisA_N_sf"/>
</dbReference>
<comment type="subunit">
    <text evidence="10">Probably a homodimer.</text>
</comment>
<evidence type="ECO:0000256" key="1">
    <source>
        <dbReference type="ARBA" id="ARBA00000877"/>
    </source>
</evidence>
<reference evidence="12 13" key="1">
    <citation type="submission" date="2018-11" db="EMBL/GenBank/DDBJ databases">
        <authorList>
            <person name="Na S.W."/>
            <person name="Baik M."/>
        </authorList>
    </citation>
    <scope>NUCLEOTIDE SEQUENCE [LARGE SCALE GENOMIC DNA]</scope>
    <source>
        <strain evidence="12 13">E39</strain>
    </source>
</reference>
<organism evidence="12 13">
    <name type="scientific">Pseudoprevotella muciniphila</name>
    <dbReference type="NCBI Taxonomy" id="2133944"/>
    <lineage>
        <taxon>Bacteria</taxon>
        <taxon>Pseudomonadati</taxon>
        <taxon>Bacteroidota</taxon>
        <taxon>Bacteroidia</taxon>
        <taxon>Bacteroidales</taxon>
        <taxon>Prevotellaceae</taxon>
        <taxon>Pseudoprevotella</taxon>
    </lineage>
</organism>
<proteinExistence type="inferred from homology"/>
<dbReference type="InterPro" id="IPR045585">
    <property type="entry name" value="CdaA_N"/>
</dbReference>
<feature type="transmembrane region" description="Helical" evidence="10">
    <location>
        <begin position="32"/>
        <end position="49"/>
    </location>
</feature>
<sequence length="254" mass="28627">MYSFSIKDFIDILCVALIMFYIYRLMKSTRSANVFSGIIIFIVMWLIVSRVIGMRLLGSIMDQVVNIGVIALVILFQEEIRHFFSDIGTHRSVNFAMRLFQNRKNKAEQNPHIMPLVRACMNMSKGKVGALIIIERNVGLLNEMKDGENINANISQRLIENIFFKNSPLHDGALIISNHRLAAAACVLPVSHDPNIPKNLGLRHRSGIGMSEKSDCLSIMVSEETGNISVAENGILSRKISGEQLENILREKWK</sequence>
<dbReference type="PROSITE" id="PS51794">
    <property type="entry name" value="DAC"/>
    <property type="match status" value="1"/>
</dbReference>
<dbReference type="Pfam" id="PF19293">
    <property type="entry name" value="CdaA_N"/>
    <property type="match status" value="1"/>
</dbReference>
<keyword evidence="7 10" id="KW-0067">ATP-binding</keyword>
<keyword evidence="5 10" id="KW-0548">Nucleotidyltransferase</keyword>
<evidence type="ECO:0000256" key="7">
    <source>
        <dbReference type="ARBA" id="ARBA00022840"/>
    </source>
</evidence>
<dbReference type="FunFam" id="3.40.1700.10:FF:000002">
    <property type="entry name" value="Diadenylate cyclase"/>
    <property type="match status" value="1"/>
</dbReference>
<dbReference type="InterPro" id="IPR014046">
    <property type="entry name" value="C-di-AMP_synthase"/>
</dbReference>
<dbReference type="Gene3D" id="3.40.1700.10">
    <property type="entry name" value="DNA integrity scanning protein, DisA, N-terminal domain"/>
    <property type="match status" value="1"/>
</dbReference>
<dbReference type="KEGG" id="alq:C7Y71_010095"/>
<dbReference type="PIRSF" id="PIRSF004793">
    <property type="entry name" value="UCP004793"/>
    <property type="match status" value="1"/>
</dbReference>
<dbReference type="OrthoDB" id="9807385at2"/>
<keyword evidence="3 10" id="KW-0808">Transferase</keyword>
<evidence type="ECO:0000256" key="9">
    <source>
        <dbReference type="ARBA" id="ARBA00023136"/>
    </source>
</evidence>
<dbReference type="AlphaFoldDB" id="A0A5P8E8S0"/>
<evidence type="ECO:0000259" key="11">
    <source>
        <dbReference type="PROSITE" id="PS51794"/>
    </source>
</evidence>
<keyword evidence="2 10" id="KW-1003">Cell membrane</keyword>
<dbReference type="GO" id="GO:0005524">
    <property type="term" value="F:ATP binding"/>
    <property type="evidence" value="ECO:0007669"/>
    <property type="project" value="UniProtKB-UniRule"/>
</dbReference>
<keyword evidence="8 10" id="KW-1133">Transmembrane helix</keyword>
<dbReference type="SUPFAM" id="SSF143597">
    <property type="entry name" value="YojJ-like"/>
    <property type="match status" value="1"/>
</dbReference>
<accession>A0A5P8E8S0</accession>
<comment type="catalytic activity">
    <reaction evidence="1 10">
        <text>2 ATP = 3',3'-c-di-AMP + 2 diphosphate</text>
        <dbReference type="Rhea" id="RHEA:35655"/>
        <dbReference type="ChEBI" id="CHEBI:30616"/>
        <dbReference type="ChEBI" id="CHEBI:33019"/>
        <dbReference type="ChEBI" id="CHEBI:71500"/>
        <dbReference type="EC" id="2.7.7.85"/>
    </reaction>
</comment>
<evidence type="ECO:0000256" key="4">
    <source>
        <dbReference type="ARBA" id="ARBA00022692"/>
    </source>
</evidence>
<name>A0A5P8E8S0_9BACT</name>
<dbReference type="PANTHER" id="PTHR34185:SF1">
    <property type="entry name" value="DIADENYLATE CYCLASE"/>
    <property type="match status" value="1"/>
</dbReference>
<feature type="transmembrane region" description="Helical" evidence="10">
    <location>
        <begin position="9"/>
        <end position="26"/>
    </location>
</feature>
<dbReference type="HAMAP" id="MF_01499">
    <property type="entry name" value="DacA"/>
    <property type="match status" value="1"/>
</dbReference>
<comment type="similarity">
    <text evidence="10">Belongs to the adenylate cyclase family. DacA/CdaA subfamily.</text>
</comment>
<evidence type="ECO:0000256" key="10">
    <source>
        <dbReference type="HAMAP-Rule" id="MF_01499"/>
    </source>
</evidence>
<dbReference type="EMBL" id="CP033459">
    <property type="protein sequence ID" value="QFQ13332.1"/>
    <property type="molecule type" value="Genomic_DNA"/>
</dbReference>
<comment type="caution">
    <text evidence="10">Lacks conserved residue(s) required for the propagation of feature annotation.</text>
</comment>
<keyword evidence="9 10" id="KW-0472">Membrane</keyword>